<reference evidence="2" key="1">
    <citation type="submission" date="2021-06" db="EMBL/GenBank/DDBJ databases">
        <title>Comparative genomics, transcriptomics and evolutionary studies reveal genomic signatures of adaptation to plant cell wall in hemibiotrophic fungi.</title>
        <authorList>
            <consortium name="DOE Joint Genome Institute"/>
            <person name="Baroncelli R."/>
            <person name="Diaz J.F."/>
            <person name="Benocci T."/>
            <person name="Peng M."/>
            <person name="Battaglia E."/>
            <person name="Haridas S."/>
            <person name="Andreopoulos W."/>
            <person name="Labutti K."/>
            <person name="Pangilinan J."/>
            <person name="Floch G.L."/>
            <person name="Makela M.R."/>
            <person name="Henrissat B."/>
            <person name="Grigoriev I.V."/>
            <person name="Crouch J.A."/>
            <person name="De Vries R.P."/>
            <person name="Sukno S.A."/>
            <person name="Thon M.R."/>
        </authorList>
    </citation>
    <scope>NUCLEOTIDE SEQUENCE</scope>
    <source>
        <strain evidence="2">CBS 125086</strain>
    </source>
</reference>
<evidence type="ECO:0000256" key="1">
    <source>
        <dbReference type="SAM" id="Phobius"/>
    </source>
</evidence>
<feature type="transmembrane region" description="Helical" evidence="1">
    <location>
        <begin position="32"/>
        <end position="51"/>
    </location>
</feature>
<feature type="transmembrane region" description="Helical" evidence="1">
    <location>
        <begin position="72"/>
        <end position="94"/>
    </location>
</feature>
<protein>
    <submittedName>
        <fullName evidence="2">Uncharacterized protein</fullName>
    </submittedName>
</protein>
<dbReference type="AlphaFoldDB" id="A0AAD8VD33"/>
<organism evidence="2 3">
    <name type="scientific">Colletotrichum navitas</name>
    <dbReference type="NCBI Taxonomy" id="681940"/>
    <lineage>
        <taxon>Eukaryota</taxon>
        <taxon>Fungi</taxon>
        <taxon>Dikarya</taxon>
        <taxon>Ascomycota</taxon>
        <taxon>Pezizomycotina</taxon>
        <taxon>Sordariomycetes</taxon>
        <taxon>Hypocreomycetidae</taxon>
        <taxon>Glomerellales</taxon>
        <taxon>Glomerellaceae</taxon>
        <taxon>Colletotrichum</taxon>
        <taxon>Colletotrichum graminicola species complex</taxon>
    </lineage>
</organism>
<keyword evidence="1" id="KW-0472">Membrane</keyword>
<comment type="caution">
    <text evidence="2">The sequence shown here is derived from an EMBL/GenBank/DDBJ whole genome shotgun (WGS) entry which is preliminary data.</text>
</comment>
<dbReference type="GeneID" id="85440687"/>
<dbReference type="RefSeq" id="XP_060421264.1">
    <property type="nucleotide sequence ID" value="XM_060556447.1"/>
</dbReference>
<keyword evidence="1" id="KW-0812">Transmembrane</keyword>
<sequence>MSPVKALSKVPYLPWEVREMLLPTNLPTDDAMHVHCILDTILTMGASLPLAGSGHVCRQTRLQPAFRGKARWLLHGNIYLFGPWSFAGVTQLFFSQFESCPRSSLEP</sequence>
<evidence type="ECO:0000313" key="2">
    <source>
        <dbReference type="EMBL" id="KAK1600768.1"/>
    </source>
</evidence>
<dbReference type="Proteomes" id="UP001230504">
    <property type="component" value="Unassembled WGS sequence"/>
</dbReference>
<accession>A0AAD8VD33</accession>
<keyword evidence="1" id="KW-1133">Transmembrane helix</keyword>
<keyword evidence="3" id="KW-1185">Reference proteome</keyword>
<evidence type="ECO:0000313" key="3">
    <source>
        <dbReference type="Proteomes" id="UP001230504"/>
    </source>
</evidence>
<proteinExistence type="predicted"/>
<gene>
    <name evidence="2" type="ORF">LY79DRAFT_534611</name>
</gene>
<dbReference type="EMBL" id="JAHLJV010000001">
    <property type="protein sequence ID" value="KAK1600768.1"/>
    <property type="molecule type" value="Genomic_DNA"/>
</dbReference>
<name>A0AAD8VD33_9PEZI</name>